<dbReference type="Gene3D" id="3.10.450.50">
    <property type="match status" value="1"/>
</dbReference>
<reference evidence="1 2" key="1">
    <citation type="submission" date="2019-07" db="EMBL/GenBank/DDBJ databases">
        <title>Whole genome shotgun sequence of Nocardia ninae NBRC 108245.</title>
        <authorList>
            <person name="Hosoyama A."/>
            <person name="Uohara A."/>
            <person name="Ohji S."/>
            <person name="Ichikawa N."/>
        </authorList>
    </citation>
    <scope>NUCLEOTIDE SEQUENCE [LARGE SCALE GENOMIC DNA]</scope>
    <source>
        <strain evidence="1 2">NBRC 108245</strain>
    </source>
</reference>
<dbReference type="Proteomes" id="UP000321424">
    <property type="component" value="Unassembled WGS sequence"/>
</dbReference>
<organism evidence="1 2">
    <name type="scientific">Nocardia ninae NBRC 108245</name>
    <dbReference type="NCBI Taxonomy" id="1210091"/>
    <lineage>
        <taxon>Bacteria</taxon>
        <taxon>Bacillati</taxon>
        <taxon>Actinomycetota</taxon>
        <taxon>Actinomycetes</taxon>
        <taxon>Mycobacteriales</taxon>
        <taxon>Nocardiaceae</taxon>
        <taxon>Nocardia</taxon>
    </lineage>
</organism>
<dbReference type="Pfam" id="PF07366">
    <property type="entry name" value="SnoaL"/>
    <property type="match status" value="1"/>
</dbReference>
<dbReference type="InterPro" id="IPR032710">
    <property type="entry name" value="NTF2-like_dom_sf"/>
</dbReference>
<keyword evidence="2" id="KW-1185">Reference proteome</keyword>
<accession>A0A511MFQ1</accession>
<dbReference type="AlphaFoldDB" id="A0A511MFQ1"/>
<protein>
    <recommendedName>
        <fullName evidence="3">Ester cyclase</fullName>
    </recommendedName>
</protein>
<dbReference type="EMBL" id="BJXA01000018">
    <property type="protein sequence ID" value="GEM38716.1"/>
    <property type="molecule type" value="Genomic_DNA"/>
</dbReference>
<evidence type="ECO:0000313" key="2">
    <source>
        <dbReference type="Proteomes" id="UP000321424"/>
    </source>
</evidence>
<dbReference type="RefSeq" id="WP_246180899.1">
    <property type="nucleotide sequence ID" value="NZ_BJXA01000018.1"/>
</dbReference>
<name>A0A511MFQ1_9NOCA</name>
<proteinExistence type="predicted"/>
<sequence length="153" mass="16540">MEQDTRTTTTIDDPPPYRDLLAGWMSLWNGDYALAQQVVAPDFRLHAALLGGGDGSAVHGPAGLVDWIAQTRAAFSELVFSVEVGPVVERDHLALRWVAVGTYHAGFPGATAPSGTAVRFTGTDILRLARDRIAEYWVNSDMHVLLATLGVRP</sequence>
<comment type="caution">
    <text evidence="1">The sequence shown here is derived from an EMBL/GenBank/DDBJ whole genome shotgun (WGS) entry which is preliminary data.</text>
</comment>
<gene>
    <name evidence="1" type="ORF">NN4_32350</name>
</gene>
<evidence type="ECO:0000313" key="1">
    <source>
        <dbReference type="EMBL" id="GEM38716.1"/>
    </source>
</evidence>
<evidence type="ECO:0008006" key="3">
    <source>
        <dbReference type="Google" id="ProtNLM"/>
    </source>
</evidence>
<dbReference type="GO" id="GO:0030638">
    <property type="term" value="P:polyketide metabolic process"/>
    <property type="evidence" value="ECO:0007669"/>
    <property type="project" value="InterPro"/>
</dbReference>
<dbReference type="SUPFAM" id="SSF54427">
    <property type="entry name" value="NTF2-like"/>
    <property type="match status" value="1"/>
</dbReference>
<dbReference type="InterPro" id="IPR009959">
    <property type="entry name" value="Cyclase_SnoaL-like"/>
</dbReference>